<dbReference type="Gene3D" id="2.60.40.1090">
    <property type="entry name" value="Fimbrial-type adhesion domain"/>
    <property type="match status" value="1"/>
</dbReference>
<dbReference type="Proteomes" id="UP000254571">
    <property type="component" value="Unassembled WGS sequence"/>
</dbReference>
<comment type="caution">
    <text evidence="1">The sequence shown here is derived from an EMBL/GenBank/DDBJ whole genome shotgun (WGS) entry which is preliminary data.</text>
</comment>
<dbReference type="GO" id="GO:0009289">
    <property type="term" value="C:pilus"/>
    <property type="evidence" value="ECO:0007669"/>
    <property type="project" value="InterPro"/>
</dbReference>
<dbReference type="AlphaFoldDB" id="A0A7H4P3N4"/>
<gene>
    <name evidence="1" type="ORF">NCTC9149_03475</name>
</gene>
<protein>
    <recommendedName>
        <fullName evidence="3">Fimbrial protein</fullName>
    </recommendedName>
</protein>
<reference evidence="1 2" key="1">
    <citation type="submission" date="2018-06" db="EMBL/GenBank/DDBJ databases">
        <authorList>
            <consortium name="Pathogen Informatics"/>
            <person name="Doyle S."/>
        </authorList>
    </citation>
    <scope>NUCLEOTIDE SEQUENCE [LARGE SCALE GENOMIC DNA]</scope>
    <source>
        <strain evidence="1 2">NCTC9149</strain>
    </source>
</reference>
<dbReference type="EMBL" id="UGMX01000002">
    <property type="protein sequence ID" value="STW07049.1"/>
    <property type="molecule type" value="Genomic_DNA"/>
</dbReference>
<dbReference type="GO" id="GO:0007155">
    <property type="term" value="P:cell adhesion"/>
    <property type="evidence" value="ECO:0007669"/>
    <property type="project" value="InterPro"/>
</dbReference>
<dbReference type="InterPro" id="IPR036937">
    <property type="entry name" value="Adhesion_dom_fimbrial_sf"/>
</dbReference>
<organism evidence="1 2">
    <name type="scientific">Klebsiella grimontii</name>
    <dbReference type="NCBI Taxonomy" id="2058152"/>
    <lineage>
        <taxon>Bacteria</taxon>
        <taxon>Pseudomonadati</taxon>
        <taxon>Pseudomonadota</taxon>
        <taxon>Gammaproteobacteria</taxon>
        <taxon>Enterobacterales</taxon>
        <taxon>Enterobacteriaceae</taxon>
        <taxon>Klebsiella/Raoultella group</taxon>
        <taxon>Klebsiella</taxon>
    </lineage>
</organism>
<evidence type="ECO:0000313" key="2">
    <source>
        <dbReference type="Proteomes" id="UP000254571"/>
    </source>
</evidence>
<accession>A0A7H4P3N4</accession>
<name>A0A7H4P3N4_9ENTR</name>
<sequence length="86" mass="8804">MSTGALNFEFGDMAPAAVSGQSMTKSAVMACSDAGVTYNLYLSNVTTTGRNKVDLGRGVTATVSANNQALQTNRVSTGATNTLILP</sequence>
<proteinExistence type="predicted"/>
<evidence type="ECO:0000313" key="1">
    <source>
        <dbReference type="EMBL" id="STW07049.1"/>
    </source>
</evidence>
<evidence type="ECO:0008006" key="3">
    <source>
        <dbReference type="Google" id="ProtNLM"/>
    </source>
</evidence>